<evidence type="ECO:0000313" key="9">
    <source>
        <dbReference type="Proteomes" id="UP000095256"/>
    </source>
</evidence>
<dbReference type="RefSeq" id="WP_069699023.1">
    <property type="nucleotide sequence ID" value="NZ_JAGGMA010000039.1"/>
</dbReference>
<dbReference type="EMBL" id="MIEK01000031">
    <property type="protein sequence ID" value="OEH82017.1"/>
    <property type="molecule type" value="Genomic_DNA"/>
</dbReference>
<dbReference type="OrthoDB" id="9804366at2"/>
<feature type="domain" description="Aminotransferase class V" evidence="7">
    <location>
        <begin position="3"/>
        <end position="366"/>
    </location>
</feature>
<comment type="cofactor">
    <cofactor evidence="1 6">
        <name>pyridoxal 5'-phosphate</name>
        <dbReference type="ChEBI" id="CHEBI:597326"/>
    </cofactor>
</comment>
<evidence type="ECO:0000256" key="4">
    <source>
        <dbReference type="ARBA" id="ARBA00022898"/>
    </source>
</evidence>
<keyword evidence="9" id="KW-1185">Reference proteome</keyword>
<dbReference type="Gene3D" id="3.90.1150.10">
    <property type="entry name" value="Aspartate Aminotransferase, domain 1"/>
    <property type="match status" value="1"/>
</dbReference>
<dbReference type="InterPro" id="IPR000192">
    <property type="entry name" value="Aminotrans_V_dom"/>
</dbReference>
<accession>A0A1E5KVX1</accession>
<dbReference type="PIRSF" id="PIRSF005572">
    <property type="entry name" value="NifS"/>
    <property type="match status" value="1"/>
</dbReference>
<dbReference type="PANTHER" id="PTHR43586:SF4">
    <property type="entry name" value="ISOPENICILLIN N EPIMERASE"/>
    <property type="match status" value="1"/>
</dbReference>
<dbReference type="InterPro" id="IPR020578">
    <property type="entry name" value="Aminotrans_V_PyrdxlP_BS"/>
</dbReference>
<keyword evidence="4" id="KW-0663">Pyridoxal phosphate</keyword>
<gene>
    <name evidence="8" type="ORF">BCR26_15000</name>
</gene>
<name>A0A1E5KVX1_9ENTE</name>
<evidence type="ECO:0000256" key="3">
    <source>
        <dbReference type="ARBA" id="ARBA00012239"/>
    </source>
</evidence>
<dbReference type="InterPro" id="IPR015422">
    <property type="entry name" value="PyrdxlP-dep_Trfase_small"/>
</dbReference>
<evidence type="ECO:0000256" key="5">
    <source>
        <dbReference type="ARBA" id="ARBA00050776"/>
    </source>
</evidence>
<protein>
    <recommendedName>
        <fullName evidence="3">cysteine desulfurase</fullName>
        <ecNumber evidence="3">2.8.1.7</ecNumber>
    </recommendedName>
</protein>
<evidence type="ECO:0000256" key="1">
    <source>
        <dbReference type="ARBA" id="ARBA00001933"/>
    </source>
</evidence>
<reference evidence="8 9" key="1">
    <citation type="submission" date="2016-09" db="EMBL/GenBank/DDBJ databases">
        <authorList>
            <person name="Capua I."/>
            <person name="De Benedictis P."/>
            <person name="Joannis T."/>
            <person name="Lombin L.H."/>
            <person name="Cattoli G."/>
        </authorList>
    </citation>
    <scope>NUCLEOTIDE SEQUENCE [LARGE SCALE GENOMIC DNA]</scope>
    <source>
        <strain evidence="8 9">LMG 25899</strain>
    </source>
</reference>
<organism evidence="8 9">
    <name type="scientific">Enterococcus rivorum</name>
    <dbReference type="NCBI Taxonomy" id="762845"/>
    <lineage>
        <taxon>Bacteria</taxon>
        <taxon>Bacillati</taxon>
        <taxon>Bacillota</taxon>
        <taxon>Bacilli</taxon>
        <taxon>Lactobacillales</taxon>
        <taxon>Enterococcaceae</taxon>
        <taxon>Enterococcus</taxon>
    </lineage>
</organism>
<dbReference type="EC" id="2.8.1.7" evidence="3"/>
<comment type="similarity">
    <text evidence="2">Belongs to the class-V pyridoxal-phosphate-dependent aminotransferase family. Csd subfamily.</text>
</comment>
<dbReference type="PROSITE" id="PS00595">
    <property type="entry name" value="AA_TRANSFER_CLASS_5"/>
    <property type="match status" value="1"/>
</dbReference>
<evidence type="ECO:0000256" key="6">
    <source>
        <dbReference type="RuleBase" id="RU004504"/>
    </source>
</evidence>
<sequence>MYYFDYAATSLIKPKEVADAVYQALLSEPLGNPSRAAHDASIKASKKVYQTRKALKELFHAGKNYQVVFTKNATESLNIVLAGGFNSGDHLLSTCLEHNSVLRPLDILGLKGITYSLIPLLPGKGTLDYERMNSLVKTNTKALIVSHASNVTGNLVDLKKIAQFCQENQLRLVVDAAQTAGFEEIDINELGIDALCFTGHKSMYGPQGIGGIVLKNDFPIRPLISGGTGNYTFNREMPNALPDSLEAGTLNSHGIAGLLAGVNYLRNNLTVKEQTMKLANLFYEEVVKISTIQCYGDFNQSRVGVISLNIENQDSNHIAEELFEHYQIAVRAGFHCAPEIHKHFKTEKQGMVRFSFSHFNTKAEINYAVNALKEIAKRSVESG</sequence>
<dbReference type="GO" id="GO:0031071">
    <property type="term" value="F:cysteine desulfurase activity"/>
    <property type="evidence" value="ECO:0007669"/>
    <property type="project" value="UniProtKB-EC"/>
</dbReference>
<dbReference type="Proteomes" id="UP000095256">
    <property type="component" value="Unassembled WGS sequence"/>
</dbReference>
<dbReference type="NCBIfam" id="TIGR01977">
    <property type="entry name" value="am_tr_V_EF2568"/>
    <property type="match status" value="1"/>
</dbReference>
<evidence type="ECO:0000256" key="2">
    <source>
        <dbReference type="ARBA" id="ARBA00010447"/>
    </source>
</evidence>
<dbReference type="InterPro" id="IPR015421">
    <property type="entry name" value="PyrdxlP-dep_Trfase_major"/>
</dbReference>
<dbReference type="InterPro" id="IPR016454">
    <property type="entry name" value="Cysteine_dSase"/>
</dbReference>
<comment type="catalytic activity">
    <reaction evidence="5">
        <text>(sulfur carrier)-H + L-cysteine = (sulfur carrier)-SH + L-alanine</text>
        <dbReference type="Rhea" id="RHEA:43892"/>
        <dbReference type="Rhea" id="RHEA-COMP:14737"/>
        <dbReference type="Rhea" id="RHEA-COMP:14739"/>
        <dbReference type="ChEBI" id="CHEBI:29917"/>
        <dbReference type="ChEBI" id="CHEBI:35235"/>
        <dbReference type="ChEBI" id="CHEBI:57972"/>
        <dbReference type="ChEBI" id="CHEBI:64428"/>
        <dbReference type="EC" id="2.8.1.7"/>
    </reaction>
</comment>
<dbReference type="PANTHER" id="PTHR43586">
    <property type="entry name" value="CYSTEINE DESULFURASE"/>
    <property type="match status" value="1"/>
</dbReference>
<evidence type="ECO:0000313" key="8">
    <source>
        <dbReference type="EMBL" id="OEH82017.1"/>
    </source>
</evidence>
<comment type="caution">
    <text evidence="8">The sequence shown here is derived from an EMBL/GenBank/DDBJ whole genome shotgun (WGS) entry which is preliminary data.</text>
</comment>
<evidence type="ECO:0000259" key="7">
    <source>
        <dbReference type="Pfam" id="PF00266"/>
    </source>
</evidence>
<dbReference type="Pfam" id="PF00266">
    <property type="entry name" value="Aminotran_5"/>
    <property type="match status" value="1"/>
</dbReference>
<dbReference type="STRING" id="762845.BCR26_15000"/>
<proteinExistence type="inferred from homology"/>
<dbReference type="Gene3D" id="3.40.640.10">
    <property type="entry name" value="Type I PLP-dependent aspartate aminotransferase-like (Major domain)"/>
    <property type="match status" value="1"/>
</dbReference>
<dbReference type="InterPro" id="IPR010969">
    <property type="entry name" value="Cys_dSase-rel_unknwn_funct"/>
</dbReference>
<dbReference type="SUPFAM" id="SSF53383">
    <property type="entry name" value="PLP-dependent transferases"/>
    <property type="match status" value="1"/>
</dbReference>
<dbReference type="AlphaFoldDB" id="A0A1E5KVX1"/>
<dbReference type="InterPro" id="IPR015424">
    <property type="entry name" value="PyrdxlP-dep_Trfase"/>
</dbReference>